<feature type="region of interest" description="Disordered" evidence="1">
    <location>
        <begin position="52"/>
        <end position="92"/>
    </location>
</feature>
<evidence type="ECO:0000313" key="3">
    <source>
        <dbReference type="Proteomes" id="UP001470230"/>
    </source>
</evidence>
<name>A0ABR2KEJ0_9EUKA</name>
<evidence type="ECO:0000256" key="1">
    <source>
        <dbReference type="SAM" id="MobiDB-lite"/>
    </source>
</evidence>
<proteinExistence type="predicted"/>
<organism evidence="2 3">
    <name type="scientific">Tritrichomonas musculus</name>
    <dbReference type="NCBI Taxonomy" id="1915356"/>
    <lineage>
        <taxon>Eukaryota</taxon>
        <taxon>Metamonada</taxon>
        <taxon>Parabasalia</taxon>
        <taxon>Tritrichomonadida</taxon>
        <taxon>Tritrichomonadidae</taxon>
        <taxon>Tritrichomonas</taxon>
    </lineage>
</organism>
<protein>
    <submittedName>
        <fullName evidence="2">Uncharacterized protein</fullName>
    </submittedName>
</protein>
<gene>
    <name evidence="2" type="ORF">M9Y10_034274</name>
</gene>
<feature type="compositionally biased region" description="Basic and acidic residues" evidence="1">
    <location>
        <begin position="62"/>
        <end position="71"/>
    </location>
</feature>
<sequence length="107" mass="12367">MDKLTNTREAILSLFSENPNTFNQIASNIKLQYSLYQGKLFDYITRKKIKNHSNDENFTQNDNEKNKEELFKASNQLETNSNNSQDSTDESTCEMITIAKDPVTNFC</sequence>
<evidence type="ECO:0000313" key="2">
    <source>
        <dbReference type="EMBL" id="KAK8889525.1"/>
    </source>
</evidence>
<reference evidence="2 3" key="1">
    <citation type="submission" date="2024-04" db="EMBL/GenBank/DDBJ databases">
        <title>Tritrichomonas musculus Genome.</title>
        <authorList>
            <person name="Alves-Ferreira E."/>
            <person name="Grigg M."/>
            <person name="Lorenzi H."/>
            <person name="Galac M."/>
        </authorList>
    </citation>
    <scope>NUCLEOTIDE SEQUENCE [LARGE SCALE GENOMIC DNA]</scope>
    <source>
        <strain evidence="2 3">EAF2021</strain>
    </source>
</reference>
<dbReference type="EMBL" id="JAPFFF010000005">
    <property type="protein sequence ID" value="KAK8889525.1"/>
    <property type="molecule type" value="Genomic_DNA"/>
</dbReference>
<accession>A0ABR2KEJ0</accession>
<feature type="compositionally biased region" description="Polar residues" evidence="1">
    <location>
        <begin position="73"/>
        <end position="86"/>
    </location>
</feature>
<keyword evidence="3" id="KW-1185">Reference proteome</keyword>
<comment type="caution">
    <text evidence="2">The sequence shown here is derived from an EMBL/GenBank/DDBJ whole genome shotgun (WGS) entry which is preliminary data.</text>
</comment>
<dbReference type="Proteomes" id="UP001470230">
    <property type="component" value="Unassembled WGS sequence"/>
</dbReference>